<evidence type="ECO:0000313" key="2">
    <source>
        <dbReference type="Proteomes" id="UP000181190"/>
    </source>
</evidence>
<organism evidence="1 2">
    <name type="scientific">Human cytomegalovirus</name>
    <name type="common">HHV-5</name>
    <name type="synonym">Human herpesvirus 5</name>
    <dbReference type="NCBI Taxonomy" id="10359"/>
    <lineage>
        <taxon>Viruses</taxon>
        <taxon>Duplodnaviria</taxon>
        <taxon>Heunggongvirae</taxon>
        <taxon>Peploviricota</taxon>
        <taxon>Herviviricetes</taxon>
        <taxon>Herpesvirales</taxon>
        <taxon>Orthoherpesviridae</taxon>
        <taxon>Betaherpesvirinae</taxon>
        <taxon>Cytomegalovirus</taxon>
        <taxon>Cytomegalovirus humanbeta5</taxon>
    </lineage>
</organism>
<name>Q6SWW8_HCMV</name>
<dbReference type="EMBL" id="EF999921">
    <property type="protein sequence ID" value="ABV71650.1"/>
    <property type="molecule type" value="Genomic_DNA"/>
</dbReference>
<dbReference type="Proteomes" id="UP000181190">
    <property type="component" value="Genome"/>
</dbReference>
<protein>
    <submittedName>
        <fullName evidence="1">Truncated UL141</fullName>
    </submittedName>
</protein>
<reference evidence="1 2" key="1">
    <citation type="journal article" date="2008" name="J. Gen. Virol.">
        <title>Cloning and sequencing of a highly productive, endotheliotropic virus strain derived from human cytomegalovirus TB40/E.</title>
        <authorList>
            <person name="Sinzger C."/>
            <person name="Hahn G."/>
            <person name="Digel M."/>
            <person name="Katona R."/>
            <person name="Sampaio K.L."/>
            <person name="Messerle M."/>
            <person name="Hengel H."/>
            <person name="Koszinowski U."/>
            <person name="Brune W."/>
            <person name="Adler B."/>
        </authorList>
    </citation>
    <scope>NUCLEOTIDE SEQUENCE [LARGE SCALE GENOMIC DNA]</scope>
    <source>
        <strain evidence="1">TB40/E</strain>
    </source>
</reference>
<sequence>MCRRESLRTLPWLFWVLLSCPRLLEYSSSSFPFATADIAEKMWAENYETTSPAPVLVAEGEQVIPSPARS</sequence>
<evidence type="ECO:0000313" key="1">
    <source>
        <dbReference type="EMBL" id="ABV71650.1"/>
    </source>
</evidence>
<organismHost>
    <name type="scientific">Homo sapiens</name>
    <name type="common">Human</name>
    <dbReference type="NCBI Taxonomy" id="9606"/>
</organismHost>
<dbReference type="InterPro" id="IPR038504">
    <property type="entry name" value="UL141-like_sf"/>
</dbReference>
<dbReference type="PROSITE" id="PS51257">
    <property type="entry name" value="PROKAR_LIPOPROTEIN"/>
    <property type="match status" value="1"/>
</dbReference>
<dbReference type="Gene3D" id="2.60.40.3790">
    <property type="match status" value="1"/>
</dbReference>
<accession>Q6SWW8</accession>
<proteinExistence type="predicted"/>